<comment type="function">
    <text evidence="3">May play the central regulatory role in sporulation. It may be an element of the effector pathway responsible for the activation of sporulation genes in response to nutritional stress. Spo0A may act in concert with spo0H (a sigma factor) to control the expression of some genes that are critical to the sporulation process.</text>
</comment>
<dbReference type="STRING" id="69895.SAMN05192551_106159"/>
<dbReference type="CDD" id="cd17546">
    <property type="entry name" value="REC_hyHK_CKI1_RcsC-like"/>
    <property type="match status" value="1"/>
</dbReference>
<dbReference type="SMART" id="SM00448">
    <property type="entry name" value="REC"/>
    <property type="match status" value="1"/>
</dbReference>
<dbReference type="InterPro" id="IPR001789">
    <property type="entry name" value="Sig_transdc_resp-reg_receiver"/>
</dbReference>
<sequence length="133" mass="15326">MRILIVEDDLSSRKVMQQFLEPYGRCEVAVDGIEAIDAFLMAWDEEDPYELIFLDIMMPRLDGNKALKIIRKMEKDKKIPEENKAIIIMTTALNDRKSVNEAFELGCEAYAAKPINREKLTEVMDKLGISKKE</sequence>
<gene>
    <name evidence="6" type="ORF">SAMN05192551_106159</name>
</gene>
<evidence type="ECO:0000313" key="6">
    <source>
        <dbReference type="EMBL" id="SFI10356.1"/>
    </source>
</evidence>
<feature type="domain" description="Response regulatory" evidence="5">
    <location>
        <begin position="2"/>
        <end position="128"/>
    </location>
</feature>
<dbReference type="OrthoDB" id="9797769at2"/>
<keyword evidence="2 4" id="KW-0597">Phosphoprotein</keyword>
<dbReference type="Gene3D" id="3.40.50.2300">
    <property type="match status" value="1"/>
</dbReference>
<dbReference type="PANTHER" id="PTHR43719:SF28">
    <property type="entry name" value="PEROXIDE STRESS-ACTIVATED HISTIDINE KINASE MAK1-RELATED"/>
    <property type="match status" value="1"/>
</dbReference>
<evidence type="ECO:0000256" key="2">
    <source>
        <dbReference type="ARBA" id="ARBA00022553"/>
    </source>
</evidence>
<evidence type="ECO:0000256" key="4">
    <source>
        <dbReference type="PROSITE-ProRule" id="PRU00169"/>
    </source>
</evidence>
<dbReference type="InterPro" id="IPR050956">
    <property type="entry name" value="2C_system_His_kinase"/>
</dbReference>
<evidence type="ECO:0000313" key="7">
    <source>
        <dbReference type="Proteomes" id="UP000199287"/>
    </source>
</evidence>
<keyword evidence="7" id="KW-1185">Reference proteome</keyword>
<name>A0A1I3FGQ0_9FIRM</name>
<dbReference type="AlphaFoldDB" id="A0A1I3FGQ0"/>
<evidence type="ECO:0000259" key="5">
    <source>
        <dbReference type="PROSITE" id="PS50110"/>
    </source>
</evidence>
<evidence type="ECO:0000256" key="1">
    <source>
        <dbReference type="ARBA" id="ARBA00018672"/>
    </source>
</evidence>
<accession>A0A1I3FGQ0</accession>
<evidence type="ECO:0000256" key="3">
    <source>
        <dbReference type="ARBA" id="ARBA00024867"/>
    </source>
</evidence>
<feature type="modified residue" description="4-aspartylphosphate" evidence="4">
    <location>
        <position position="55"/>
    </location>
</feature>
<dbReference type="PANTHER" id="PTHR43719">
    <property type="entry name" value="TWO-COMPONENT HISTIDINE KINASE"/>
    <property type="match status" value="1"/>
</dbReference>
<organism evidence="6 7">
    <name type="scientific">Tindallia magadiensis</name>
    <dbReference type="NCBI Taxonomy" id="69895"/>
    <lineage>
        <taxon>Bacteria</taxon>
        <taxon>Bacillati</taxon>
        <taxon>Bacillota</taxon>
        <taxon>Clostridia</taxon>
        <taxon>Peptostreptococcales</taxon>
        <taxon>Tindalliaceae</taxon>
        <taxon>Tindallia</taxon>
    </lineage>
</organism>
<protein>
    <recommendedName>
        <fullName evidence="1">Stage 0 sporulation protein A homolog</fullName>
    </recommendedName>
</protein>
<reference evidence="7" key="1">
    <citation type="submission" date="2016-10" db="EMBL/GenBank/DDBJ databases">
        <authorList>
            <person name="Varghese N."/>
            <person name="Submissions S."/>
        </authorList>
    </citation>
    <scope>NUCLEOTIDE SEQUENCE [LARGE SCALE GENOMIC DNA]</scope>
    <source>
        <strain evidence="7">Z-7934</strain>
    </source>
</reference>
<proteinExistence type="predicted"/>
<dbReference type="Proteomes" id="UP000199287">
    <property type="component" value="Unassembled WGS sequence"/>
</dbReference>
<dbReference type="RefSeq" id="WP_093372562.1">
    <property type="nucleotide sequence ID" value="NZ_FOQA01000006.1"/>
</dbReference>
<dbReference type="SUPFAM" id="SSF52172">
    <property type="entry name" value="CheY-like"/>
    <property type="match status" value="1"/>
</dbReference>
<dbReference type="Pfam" id="PF00072">
    <property type="entry name" value="Response_reg"/>
    <property type="match status" value="1"/>
</dbReference>
<dbReference type="InterPro" id="IPR011006">
    <property type="entry name" value="CheY-like_superfamily"/>
</dbReference>
<dbReference type="PROSITE" id="PS50110">
    <property type="entry name" value="RESPONSE_REGULATORY"/>
    <property type="match status" value="1"/>
</dbReference>
<dbReference type="GO" id="GO:0000160">
    <property type="term" value="P:phosphorelay signal transduction system"/>
    <property type="evidence" value="ECO:0007669"/>
    <property type="project" value="InterPro"/>
</dbReference>
<dbReference type="EMBL" id="FOQA01000006">
    <property type="protein sequence ID" value="SFI10356.1"/>
    <property type="molecule type" value="Genomic_DNA"/>
</dbReference>